<dbReference type="Gene3D" id="3.40.50.300">
    <property type="entry name" value="P-loop containing nucleotide triphosphate hydrolases"/>
    <property type="match status" value="1"/>
</dbReference>
<name>A0A0P8XKW6_DROAN</name>
<keyword evidence="3" id="KW-1185">Reference proteome</keyword>
<accession>A0A0P8XKW6</accession>
<dbReference type="InParanoid" id="A0A0P8XKW6"/>
<proteinExistence type="predicted"/>
<evidence type="ECO:0000256" key="1">
    <source>
        <dbReference type="SAM" id="MobiDB-lite"/>
    </source>
</evidence>
<evidence type="ECO:0000313" key="2">
    <source>
        <dbReference type="EMBL" id="KPU75424.1"/>
    </source>
</evidence>
<dbReference type="InterPro" id="IPR027417">
    <property type="entry name" value="P-loop_NTPase"/>
</dbReference>
<dbReference type="eggNOG" id="ENOG502S7ZG">
    <property type="taxonomic scope" value="Eukaryota"/>
</dbReference>
<feature type="compositionally biased region" description="Low complexity" evidence="1">
    <location>
        <begin position="97"/>
        <end position="129"/>
    </location>
</feature>
<dbReference type="STRING" id="7217.A0A0P8XKW6"/>
<feature type="compositionally biased region" description="Low complexity" evidence="1">
    <location>
        <begin position="38"/>
        <end position="50"/>
    </location>
</feature>
<evidence type="ECO:0000313" key="3">
    <source>
        <dbReference type="Proteomes" id="UP000007801"/>
    </source>
</evidence>
<feature type="compositionally biased region" description="Low complexity" evidence="1">
    <location>
        <begin position="280"/>
        <end position="306"/>
    </location>
</feature>
<reference evidence="2 3" key="1">
    <citation type="journal article" date="2007" name="Nature">
        <title>Evolution of genes and genomes on the Drosophila phylogeny.</title>
        <authorList>
            <consortium name="Drosophila 12 Genomes Consortium"/>
            <person name="Clark A.G."/>
            <person name="Eisen M.B."/>
            <person name="Smith D.R."/>
            <person name="Bergman C.M."/>
            <person name="Oliver B."/>
            <person name="Markow T.A."/>
            <person name="Kaufman T.C."/>
            <person name="Kellis M."/>
            <person name="Gelbart W."/>
            <person name="Iyer V.N."/>
            <person name="Pollard D.A."/>
            <person name="Sackton T.B."/>
            <person name="Larracuente A.M."/>
            <person name="Singh N.D."/>
            <person name="Abad J.P."/>
            <person name="Abt D.N."/>
            <person name="Adryan B."/>
            <person name="Aguade M."/>
            <person name="Akashi H."/>
            <person name="Anderson W.W."/>
            <person name="Aquadro C.F."/>
            <person name="Ardell D.H."/>
            <person name="Arguello R."/>
            <person name="Artieri C.G."/>
            <person name="Barbash D.A."/>
            <person name="Barker D."/>
            <person name="Barsanti P."/>
            <person name="Batterham P."/>
            <person name="Batzoglou S."/>
            <person name="Begun D."/>
            <person name="Bhutkar A."/>
            <person name="Blanco E."/>
            <person name="Bosak S.A."/>
            <person name="Bradley R.K."/>
            <person name="Brand A.D."/>
            <person name="Brent M.R."/>
            <person name="Brooks A.N."/>
            <person name="Brown R.H."/>
            <person name="Butlin R.K."/>
            <person name="Caggese C."/>
            <person name="Calvi B.R."/>
            <person name="Bernardo de Carvalho A."/>
            <person name="Caspi A."/>
            <person name="Castrezana S."/>
            <person name="Celniker S.E."/>
            <person name="Chang J.L."/>
            <person name="Chapple C."/>
            <person name="Chatterji S."/>
            <person name="Chinwalla A."/>
            <person name="Civetta A."/>
            <person name="Clifton S.W."/>
            <person name="Comeron J.M."/>
            <person name="Costello J.C."/>
            <person name="Coyne J.A."/>
            <person name="Daub J."/>
            <person name="David R.G."/>
            <person name="Delcher A.L."/>
            <person name="Delehaunty K."/>
            <person name="Do C.B."/>
            <person name="Ebling H."/>
            <person name="Edwards K."/>
            <person name="Eickbush T."/>
            <person name="Evans J.D."/>
            <person name="Filipski A."/>
            <person name="Findeiss S."/>
            <person name="Freyhult E."/>
            <person name="Fulton L."/>
            <person name="Fulton R."/>
            <person name="Garcia A.C."/>
            <person name="Gardiner A."/>
            <person name="Garfield D.A."/>
            <person name="Garvin B.E."/>
            <person name="Gibson G."/>
            <person name="Gilbert D."/>
            <person name="Gnerre S."/>
            <person name="Godfrey J."/>
            <person name="Good R."/>
            <person name="Gotea V."/>
            <person name="Gravely B."/>
            <person name="Greenberg A.J."/>
            <person name="Griffiths-Jones S."/>
            <person name="Gross S."/>
            <person name="Guigo R."/>
            <person name="Gustafson E.A."/>
            <person name="Haerty W."/>
            <person name="Hahn M.W."/>
            <person name="Halligan D.L."/>
            <person name="Halpern A.L."/>
            <person name="Halter G.M."/>
            <person name="Han M.V."/>
            <person name="Heger A."/>
            <person name="Hillier L."/>
            <person name="Hinrichs A.S."/>
            <person name="Holmes I."/>
            <person name="Hoskins R.A."/>
            <person name="Hubisz M.J."/>
            <person name="Hultmark D."/>
            <person name="Huntley M.A."/>
            <person name="Jaffe D.B."/>
            <person name="Jagadeeshan S."/>
            <person name="Jeck W.R."/>
            <person name="Johnson J."/>
            <person name="Jones C.D."/>
            <person name="Jordan W.C."/>
            <person name="Karpen G.H."/>
            <person name="Kataoka E."/>
            <person name="Keightley P.D."/>
            <person name="Kheradpour P."/>
            <person name="Kirkness E.F."/>
            <person name="Koerich L.B."/>
            <person name="Kristiansen K."/>
            <person name="Kudrna D."/>
            <person name="Kulathinal R.J."/>
            <person name="Kumar S."/>
            <person name="Kwok R."/>
            <person name="Lander E."/>
            <person name="Langley C.H."/>
            <person name="Lapoint R."/>
            <person name="Lazzaro B.P."/>
            <person name="Lee S.J."/>
            <person name="Levesque L."/>
            <person name="Li R."/>
            <person name="Lin C.F."/>
            <person name="Lin M.F."/>
            <person name="Lindblad-Toh K."/>
            <person name="Llopart A."/>
            <person name="Long M."/>
            <person name="Low L."/>
            <person name="Lozovsky E."/>
            <person name="Lu J."/>
            <person name="Luo M."/>
            <person name="Machado C.A."/>
            <person name="Makalowski W."/>
            <person name="Marzo M."/>
            <person name="Matsuda M."/>
            <person name="Matzkin L."/>
            <person name="McAllister B."/>
            <person name="McBride C.S."/>
            <person name="McKernan B."/>
            <person name="McKernan K."/>
            <person name="Mendez-Lago M."/>
            <person name="Minx P."/>
            <person name="Mollenhauer M.U."/>
            <person name="Montooth K."/>
            <person name="Mount S.M."/>
            <person name="Mu X."/>
            <person name="Myers E."/>
            <person name="Negre B."/>
            <person name="Newfeld S."/>
            <person name="Nielsen R."/>
            <person name="Noor M.A."/>
            <person name="O'Grady P."/>
            <person name="Pachter L."/>
            <person name="Papaceit M."/>
            <person name="Parisi M.J."/>
            <person name="Parisi M."/>
            <person name="Parts L."/>
            <person name="Pedersen J.S."/>
            <person name="Pesole G."/>
            <person name="Phillippy A.M."/>
            <person name="Ponting C.P."/>
            <person name="Pop M."/>
            <person name="Porcelli D."/>
            <person name="Powell J.R."/>
            <person name="Prohaska S."/>
            <person name="Pruitt K."/>
            <person name="Puig M."/>
            <person name="Quesneville H."/>
            <person name="Ram K.R."/>
            <person name="Rand D."/>
            <person name="Rasmussen M.D."/>
            <person name="Reed L.K."/>
            <person name="Reenan R."/>
            <person name="Reily A."/>
            <person name="Remington K.A."/>
            <person name="Rieger T.T."/>
            <person name="Ritchie M.G."/>
            <person name="Robin C."/>
            <person name="Rogers Y.H."/>
            <person name="Rohde C."/>
            <person name="Rozas J."/>
            <person name="Rubenfield M.J."/>
            <person name="Ruiz A."/>
            <person name="Russo S."/>
            <person name="Salzberg S.L."/>
            <person name="Sanchez-Gracia A."/>
            <person name="Saranga D.J."/>
            <person name="Sato H."/>
            <person name="Schaeffer S.W."/>
            <person name="Schatz M.C."/>
            <person name="Schlenke T."/>
            <person name="Schwartz R."/>
            <person name="Segarra C."/>
            <person name="Singh R.S."/>
            <person name="Sirot L."/>
            <person name="Sirota M."/>
            <person name="Sisneros N.B."/>
            <person name="Smith C.D."/>
            <person name="Smith T.F."/>
            <person name="Spieth J."/>
            <person name="Stage D.E."/>
            <person name="Stark A."/>
            <person name="Stephan W."/>
            <person name="Strausberg R.L."/>
            <person name="Strempel S."/>
            <person name="Sturgill D."/>
            <person name="Sutton G."/>
            <person name="Sutton G.G."/>
            <person name="Tao W."/>
            <person name="Teichmann S."/>
            <person name="Tobari Y.N."/>
            <person name="Tomimura Y."/>
            <person name="Tsolas J.M."/>
            <person name="Valente V.L."/>
            <person name="Venter E."/>
            <person name="Venter J.C."/>
            <person name="Vicario S."/>
            <person name="Vieira F.G."/>
            <person name="Vilella A.J."/>
            <person name="Villasante A."/>
            <person name="Walenz B."/>
            <person name="Wang J."/>
            <person name="Wasserman M."/>
            <person name="Watts T."/>
            <person name="Wilson D."/>
            <person name="Wilson R.K."/>
            <person name="Wing R.A."/>
            <person name="Wolfner M.F."/>
            <person name="Wong A."/>
            <person name="Wong G.K."/>
            <person name="Wu C.I."/>
            <person name="Wu G."/>
            <person name="Yamamoto D."/>
            <person name="Yang H.P."/>
            <person name="Yang S.P."/>
            <person name="Yorke J.A."/>
            <person name="Yoshida K."/>
            <person name="Zdobnov E."/>
            <person name="Zhang P."/>
            <person name="Zhang Y."/>
            <person name="Zimin A.V."/>
            <person name="Baldwin J."/>
            <person name="Abdouelleil A."/>
            <person name="Abdulkadir J."/>
            <person name="Abebe A."/>
            <person name="Abera B."/>
            <person name="Abreu J."/>
            <person name="Acer S.C."/>
            <person name="Aftuck L."/>
            <person name="Alexander A."/>
            <person name="An P."/>
            <person name="Anderson E."/>
            <person name="Anderson S."/>
            <person name="Arachi H."/>
            <person name="Azer M."/>
            <person name="Bachantsang P."/>
            <person name="Barry A."/>
            <person name="Bayul T."/>
            <person name="Berlin A."/>
            <person name="Bessette D."/>
            <person name="Bloom T."/>
            <person name="Blye J."/>
            <person name="Boguslavskiy L."/>
            <person name="Bonnet C."/>
            <person name="Boukhgalter B."/>
            <person name="Bourzgui I."/>
            <person name="Brown A."/>
            <person name="Cahill P."/>
            <person name="Channer S."/>
            <person name="Cheshatsang Y."/>
            <person name="Chuda L."/>
            <person name="Citroen M."/>
            <person name="Collymore A."/>
            <person name="Cooke P."/>
            <person name="Costello M."/>
            <person name="D'Aco K."/>
            <person name="Daza R."/>
            <person name="De Haan G."/>
            <person name="DeGray S."/>
            <person name="DeMaso C."/>
            <person name="Dhargay N."/>
            <person name="Dooley K."/>
            <person name="Dooley E."/>
            <person name="Doricent M."/>
            <person name="Dorje P."/>
            <person name="Dorjee K."/>
            <person name="Dupes A."/>
            <person name="Elong R."/>
            <person name="Falk J."/>
            <person name="Farina A."/>
            <person name="Faro S."/>
            <person name="Ferguson D."/>
            <person name="Fisher S."/>
            <person name="Foley C.D."/>
            <person name="Franke A."/>
            <person name="Friedrich D."/>
            <person name="Gadbois L."/>
            <person name="Gearin G."/>
            <person name="Gearin C.R."/>
            <person name="Giannoukos G."/>
            <person name="Goode T."/>
            <person name="Graham J."/>
            <person name="Grandbois E."/>
            <person name="Grewal S."/>
            <person name="Gyaltsen K."/>
            <person name="Hafez N."/>
            <person name="Hagos B."/>
            <person name="Hall J."/>
            <person name="Henson C."/>
            <person name="Hollinger A."/>
            <person name="Honan T."/>
            <person name="Huard M.D."/>
            <person name="Hughes L."/>
            <person name="Hurhula B."/>
            <person name="Husby M.E."/>
            <person name="Kamat A."/>
            <person name="Kanga B."/>
            <person name="Kashin S."/>
            <person name="Khazanovich D."/>
            <person name="Kisner P."/>
            <person name="Lance K."/>
            <person name="Lara M."/>
            <person name="Lee W."/>
            <person name="Lennon N."/>
            <person name="Letendre F."/>
            <person name="LeVine R."/>
            <person name="Lipovsky A."/>
            <person name="Liu X."/>
            <person name="Liu J."/>
            <person name="Liu S."/>
            <person name="Lokyitsang T."/>
            <person name="Lokyitsang Y."/>
            <person name="Lubonja R."/>
            <person name="Lui A."/>
            <person name="MacDonald P."/>
            <person name="Magnisalis V."/>
            <person name="Maru K."/>
            <person name="Matthews C."/>
            <person name="McCusker W."/>
            <person name="McDonough S."/>
            <person name="Mehta T."/>
            <person name="Meldrim J."/>
            <person name="Meneus L."/>
            <person name="Mihai O."/>
            <person name="Mihalev A."/>
            <person name="Mihova T."/>
            <person name="Mittelman R."/>
            <person name="Mlenga V."/>
            <person name="Montmayeur A."/>
            <person name="Mulrain L."/>
            <person name="Navidi A."/>
            <person name="Naylor J."/>
            <person name="Negash T."/>
            <person name="Nguyen T."/>
            <person name="Nguyen N."/>
            <person name="Nicol R."/>
            <person name="Norbu C."/>
            <person name="Norbu N."/>
            <person name="Novod N."/>
            <person name="O'Neill B."/>
            <person name="Osman S."/>
            <person name="Markiewicz E."/>
            <person name="Oyono O.L."/>
            <person name="Patti C."/>
            <person name="Phunkhang P."/>
            <person name="Pierre F."/>
            <person name="Priest M."/>
            <person name="Raghuraman S."/>
            <person name="Rege F."/>
            <person name="Reyes R."/>
            <person name="Rise C."/>
            <person name="Rogov P."/>
            <person name="Ross K."/>
            <person name="Ryan E."/>
            <person name="Settipalli S."/>
            <person name="Shea T."/>
            <person name="Sherpa N."/>
            <person name="Shi L."/>
            <person name="Shih D."/>
            <person name="Sparrow T."/>
            <person name="Spaulding J."/>
            <person name="Stalker J."/>
            <person name="Stange-Thomann N."/>
            <person name="Stavropoulos S."/>
            <person name="Stone C."/>
            <person name="Strader C."/>
            <person name="Tesfaye S."/>
            <person name="Thomson T."/>
            <person name="Thoulutsang Y."/>
            <person name="Thoulutsang D."/>
            <person name="Topham K."/>
            <person name="Topping I."/>
            <person name="Tsamla T."/>
            <person name="Vassiliev H."/>
            <person name="Vo A."/>
            <person name="Wangchuk T."/>
            <person name="Wangdi T."/>
            <person name="Weiand M."/>
            <person name="Wilkinson J."/>
            <person name="Wilson A."/>
            <person name="Yadav S."/>
            <person name="Young G."/>
            <person name="Yu Q."/>
            <person name="Zembek L."/>
            <person name="Zhong D."/>
            <person name="Zimmer A."/>
            <person name="Zwirko Z."/>
            <person name="Jaffe D.B."/>
            <person name="Alvarez P."/>
            <person name="Brockman W."/>
            <person name="Butler J."/>
            <person name="Chin C."/>
            <person name="Gnerre S."/>
            <person name="Grabherr M."/>
            <person name="Kleber M."/>
            <person name="Mauceli E."/>
            <person name="MacCallum I."/>
        </authorList>
    </citation>
    <scope>NUCLEOTIDE SEQUENCE [LARGE SCALE GENOMIC DNA]</scope>
    <source>
        <strain evidence="3">Tucson 14024-0371.13</strain>
    </source>
</reference>
<organism evidence="2 3">
    <name type="scientific">Drosophila ananassae</name>
    <name type="common">Fruit fly</name>
    <dbReference type="NCBI Taxonomy" id="7217"/>
    <lineage>
        <taxon>Eukaryota</taxon>
        <taxon>Metazoa</taxon>
        <taxon>Ecdysozoa</taxon>
        <taxon>Arthropoda</taxon>
        <taxon>Hexapoda</taxon>
        <taxon>Insecta</taxon>
        <taxon>Pterygota</taxon>
        <taxon>Neoptera</taxon>
        <taxon>Endopterygota</taxon>
        <taxon>Diptera</taxon>
        <taxon>Brachycera</taxon>
        <taxon>Muscomorpha</taxon>
        <taxon>Ephydroidea</taxon>
        <taxon>Drosophilidae</taxon>
        <taxon>Drosophila</taxon>
        <taxon>Sophophora</taxon>
    </lineage>
</organism>
<gene>
    <name evidence="2" type="primary">Dana\GF27948</name>
    <name evidence="2" type="ORF">GF27948</name>
</gene>
<dbReference type="EMBL" id="CH902625">
    <property type="protein sequence ID" value="KPU75424.1"/>
    <property type="molecule type" value="Genomic_DNA"/>
</dbReference>
<dbReference type="Proteomes" id="UP000007801">
    <property type="component" value="Unassembled WGS sequence"/>
</dbReference>
<feature type="region of interest" description="Disordered" evidence="1">
    <location>
        <begin position="268"/>
        <end position="324"/>
    </location>
</feature>
<dbReference type="AlphaFoldDB" id="A0A0P8XKW6"/>
<feature type="region of interest" description="Disordered" evidence="1">
    <location>
        <begin position="84"/>
        <end position="152"/>
    </location>
</feature>
<feature type="region of interest" description="Disordered" evidence="1">
    <location>
        <begin position="1"/>
        <end position="50"/>
    </location>
</feature>
<sequence>MALQGQGNRASEEQQGVDQQEEESEPEPQFSPGPPLEPAAAPSARQVALAARAPVVPQAPVAQHAPVAPQAPVAHRAPVVPQAELPPLGAVPPQAPIPHQAPLAPQAPATSQALAAPQAPTTPAGPVQASQEPTQGEETRIRRPLGRIPSSALLPTPCSDPNCYYTAPGMPPHCHSSRSSIVYPEPVAPLSLASNPPAIHQQYPMMPPFAINVNTGPRAPQVIYFQPRSRDVWSTNSSSSELENQIRNARQSDFRLASLPCTGVGTQRTDSFTGWRPRHPNNTTSSTISTIITNSTNNTPPFTPNISMPPSTITGPEPSMPRTLSSTEERADQSGWQATNRDIMFSQPLLDMDREDTQFTVGSRQWGSAGRRAERYGASEEEEEVEEVAAAVPAFRVLYPEDGEPIDLDAGEGGPGVARYPALFDIFRTPERNNSVFSNYPRGDFNCIPSSIMNLYRLITKVNSDYAFTYTLCAQLSQEGVPMDCYAYLKMMLLASIISIEPGELRPPISLCVIATDSYQCHQLMSNIGRLAPRYVAFGDQDMQSTFSGLPQRSNWRTPSPLIMAQQGVFYVGDWNRQSRANQTYLEKCIENGAVPVPQTQTLQCLEAAIWTHWLPENATNQSAFLAKLCPLFGFPIYMGHQVSESMWNRLLERRSHYDQTVPSDLLNIPDEDMRMLLHLLYQRQASFTGRAQNLLQKYYVVSRKDRPSVFSSKTYVVLKQLSESIAKLALRLEVVETDVCVAIFHCEHVMTKILGTGNMPIPPPALTTFNVIARIDPYMNEFSRWLHSYLNRYPDEDLGVQPTAKRRRANNWE</sequence>
<protein>
    <submittedName>
        <fullName evidence="2">Uncharacterized protein</fullName>
    </submittedName>
</protein>